<comment type="caution">
    <text evidence="1">The sequence shown here is derived from an EMBL/GenBank/DDBJ whole genome shotgun (WGS) entry which is preliminary data.</text>
</comment>
<proteinExistence type="predicted"/>
<name>A0A922ST47_SPOEX</name>
<gene>
    <name evidence="1" type="ORF">HF086_015203</name>
</gene>
<reference evidence="1" key="1">
    <citation type="journal article" date="2021" name="G3 (Bethesda)">
        <title>Genome and transcriptome analysis of the beet armyworm Spodoptera exigua reveals targets for pest control. .</title>
        <authorList>
            <person name="Simon S."/>
            <person name="Breeschoten T."/>
            <person name="Jansen H.J."/>
            <person name="Dirks R.P."/>
            <person name="Schranz M.E."/>
            <person name="Ros V.I.D."/>
        </authorList>
    </citation>
    <scope>NUCLEOTIDE SEQUENCE</scope>
    <source>
        <strain evidence="1">TB_SE_WUR_2020</strain>
    </source>
</reference>
<dbReference type="AlphaFoldDB" id="A0A922ST47"/>
<protein>
    <submittedName>
        <fullName evidence="1">Uncharacterized protein</fullName>
    </submittedName>
</protein>
<dbReference type="EMBL" id="JACEFF010000010">
    <property type="protein sequence ID" value="KAH9645843.1"/>
    <property type="molecule type" value="Genomic_DNA"/>
</dbReference>
<evidence type="ECO:0000313" key="2">
    <source>
        <dbReference type="Proteomes" id="UP000814243"/>
    </source>
</evidence>
<accession>A0A922ST47</accession>
<organism evidence="1 2">
    <name type="scientific">Spodoptera exigua</name>
    <name type="common">Beet armyworm</name>
    <name type="synonym">Noctua fulgens</name>
    <dbReference type="NCBI Taxonomy" id="7107"/>
    <lineage>
        <taxon>Eukaryota</taxon>
        <taxon>Metazoa</taxon>
        <taxon>Ecdysozoa</taxon>
        <taxon>Arthropoda</taxon>
        <taxon>Hexapoda</taxon>
        <taxon>Insecta</taxon>
        <taxon>Pterygota</taxon>
        <taxon>Neoptera</taxon>
        <taxon>Endopterygota</taxon>
        <taxon>Lepidoptera</taxon>
        <taxon>Glossata</taxon>
        <taxon>Ditrysia</taxon>
        <taxon>Noctuoidea</taxon>
        <taxon>Noctuidae</taxon>
        <taxon>Amphipyrinae</taxon>
        <taxon>Spodoptera</taxon>
    </lineage>
</organism>
<dbReference type="Proteomes" id="UP000814243">
    <property type="component" value="Unassembled WGS sequence"/>
</dbReference>
<evidence type="ECO:0000313" key="1">
    <source>
        <dbReference type="EMBL" id="KAH9645843.1"/>
    </source>
</evidence>
<sequence length="71" mass="7714">MVLQCSVVVGSAGDSGTSCVYIYVYCCCITSLPGRSVAGALIPPLFISNMSPDDMLHTKLHYQDVFNKPIW</sequence>